<dbReference type="GeneID" id="103187246"/>
<dbReference type="GO" id="GO:0016746">
    <property type="term" value="F:acyltransferase activity"/>
    <property type="evidence" value="ECO:0007669"/>
    <property type="project" value="InterPro"/>
</dbReference>
<evidence type="ECO:0000256" key="7">
    <source>
        <dbReference type="ARBA" id="ARBA00035685"/>
    </source>
</evidence>
<reference evidence="12 14" key="3">
    <citation type="journal article" date="2014" name="Nature">
        <title>Elephant shark genome provides unique insights into gnathostome evolution.</title>
        <authorList>
            <consortium name="International Elephant Shark Genome Sequencing Consortium"/>
            <person name="Venkatesh B."/>
            <person name="Lee A.P."/>
            <person name="Ravi V."/>
            <person name="Maurya A.K."/>
            <person name="Lian M.M."/>
            <person name="Swann J.B."/>
            <person name="Ohta Y."/>
            <person name="Flajnik M.F."/>
            <person name="Sutoh Y."/>
            <person name="Kasahara M."/>
            <person name="Hoon S."/>
            <person name="Gangu V."/>
            <person name="Roy S.W."/>
            <person name="Irimia M."/>
            <person name="Korzh V."/>
            <person name="Kondrychyn I."/>
            <person name="Lim Z.W."/>
            <person name="Tay B.H."/>
            <person name="Tohari S."/>
            <person name="Kong K.W."/>
            <person name="Ho S."/>
            <person name="Lorente-Galdos B."/>
            <person name="Quilez J."/>
            <person name="Marques-Bonet T."/>
            <person name="Raney B.J."/>
            <person name="Ingham P.W."/>
            <person name="Tay A."/>
            <person name="Hillier L.W."/>
            <person name="Minx P."/>
            <person name="Boehm T."/>
            <person name="Wilson R.K."/>
            <person name="Brenner S."/>
            <person name="Warren W.C."/>
        </authorList>
    </citation>
    <scope>NUCLEOTIDE SEQUENCE</scope>
    <source>
        <tissue evidence="12">Spleen</tissue>
    </source>
</reference>
<evidence type="ECO:0000256" key="5">
    <source>
        <dbReference type="ARBA" id="ARBA00023136"/>
    </source>
</evidence>
<dbReference type="InterPro" id="IPR003892">
    <property type="entry name" value="CUE"/>
</dbReference>
<reference evidence="14" key="1">
    <citation type="journal article" date="2006" name="Science">
        <title>Ancient noncoding elements conserved in the human genome.</title>
        <authorList>
            <person name="Venkatesh B."/>
            <person name="Kirkness E.F."/>
            <person name="Loh Y.H."/>
            <person name="Halpern A.L."/>
            <person name="Lee A.P."/>
            <person name="Johnson J."/>
            <person name="Dandona N."/>
            <person name="Viswanathan L.D."/>
            <person name="Tay A."/>
            <person name="Venter J.C."/>
            <person name="Strausberg R.L."/>
            <person name="Brenner S."/>
        </authorList>
    </citation>
    <scope>NUCLEOTIDE SEQUENCE [LARGE SCALE GENOMIC DNA]</scope>
</reference>
<dbReference type="EMBL" id="JW869054">
    <property type="protein sequence ID" value="AFP01572.1"/>
    <property type="molecule type" value="mRNA"/>
</dbReference>
<protein>
    <recommendedName>
        <fullName evidence="7">Lipid droplet-regulating VLDL assembly factor AUP1</fullName>
    </recommendedName>
    <alternativeName>
        <fullName evidence="8">Ancient ubiquitous protein 1</fullName>
    </alternativeName>
</protein>
<reference evidence="13" key="4">
    <citation type="submission" date="2025-05" db="UniProtKB">
        <authorList>
            <consortium name="Ensembl"/>
        </authorList>
    </citation>
    <scope>IDENTIFICATION</scope>
</reference>
<dbReference type="PANTHER" id="PTHR15486">
    <property type="entry name" value="ANCIENT UBIQUITOUS PROTEIN"/>
    <property type="match status" value="1"/>
</dbReference>
<dbReference type="GO" id="GO:0043130">
    <property type="term" value="F:ubiquitin binding"/>
    <property type="evidence" value="ECO:0007669"/>
    <property type="project" value="InterPro"/>
</dbReference>
<dbReference type="GO" id="GO:0036503">
    <property type="term" value="P:ERAD pathway"/>
    <property type="evidence" value="ECO:0007669"/>
    <property type="project" value="InterPro"/>
</dbReference>
<organism evidence="12">
    <name type="scientific">Callorhinchus milii</name>
    <name type="common">Ghost shark</name>
    <dbReference type="NCBI Taxonomy" id="7868"/>
    <lineage>
        <taxon>Eukaryota</taxon>
        <taxon>Metazoa</taxon>
        <taxon>Chordata</taxon>
        <taxon>Craniata</taxon>
        <taxon>Vertebrata</taxon>
        <taxon>Chondrichthyes</taxon>
        <taxon>Holocephali</taxon>
        <taxon>Chimaeriformes</taxon>
        <taxon>Callorhinchidae</taxon>
        <taxon>Callorhinchus</taxon>
    </lineage>
</organism>
<evidence type="ECO:0000256" key="6">
    <source>
        <dbReference type="ARBA" id="ARBA00035634"/>
    </source>
</evidence>
<dbReference type="OMA" id="KFNSWPF"/>
<feature type="domain" description="CUE" evidence="11">
    <location>
        <begin position="297"/>
        <end position="339"/>
    </location>
</feature>
<evidence type="ECO:0000313" key="12">
    <source>
        <dbReference type="EMBL" id="AFP01572.1"/>
    </source>
</evidence>
<keyword evidence="3" id="KW-0551">Lipid droplet</keyword>
<feature type="transmembrane region" description="Helical" evidence="10">
    <location>
        <begin position="20"/>
        <end position="49"/>
    </location>
</feature>
<dbReference type="Proteomes" id="UP000314986">
    <property type="component" value="Unassembled WGS sequence"/>
</dbReference>
<evidence type="ECO:0000313" key="13">
    <source>
        <dbReference type="Ensembl" id="ENSCMIP00000028427.1"/>
    </source>
</evidence>
<dbReference type="InterPro" id="IPR002123">
    <property type="entry name" value="Plipid/glycerol_acylTrfase"/>
</dbReference>
<dbReference type="InterPro" id="IPR048056">
    <property type="entry name" value="AUP1_CUE"/>
</dbReference>
<dbReference type="KEGG" id="cmk:103187246"/>
<dbReference type="OrthoDB" id="1854593at2759"/>
<dbReference type="GO" id="GO:0005789">
    <property type="term" value="C:endoplasmic reticulum membrane"/>
    <property type="evidence" value="ECO:0007669"/>
    <property type="project" value="UniProtKB-SubCell"/>
</dbReference>
<feature type="compositionally biased region" description="Basic and acidic residues" evidence="9">
    <location>
        <begin position="390"/>
        <end position="401"/>
    </location>
</feature>
<sequence>MEIPRVEQLFDFTRLPSDSFLLALLLLYTPFGLCLMLLRIFIGLHVFLVSSAIPDSLIRRFIVRVMCSVLGMFVSQNDPRQRDKNVKAYVCNHVSAFDHNMINLLTPCNTPLLEGHSGFVSWARGYVELGWRDSRTRMAETLRQYSSLEGASPLLLFPEEEMTNGKVGLLKFSSWPFSVNSTLQPVGLTVKRPFISASVVESSWVSELLWMFFTPFTVYQVRWLPTMSQQEEESEEEFAIRVQEHLAVELGIVSTPHTKSDKAEYVKRMKHVVSPVATAASHIPGLSMNNLNSEDMQMTGMARQVKEVLPHIPLSVINQDLVKTNCVDTTITNLLEGRIPFTPEDPVAGSSSEASSSQSTLAPSSSSCAVRTSKITLSNKPDANPTFEKSPTDRHLSLQERKEALYAYARRQYLAKNRSQPTCGEQP</sequence>
<dbReference type="GO" id="GO:0005811">
    <property type="term" value="C:lipid droplet"/>
    <property type="evidence" value="ECO:0007669"/>
    <property type="project" value="UniProtKB-SubCell"/>
</dbReference>
<dbReference type="Gene3D" id="1.10.8.10">
    <property type="entry name" value="DNA helicase RuvA subunit, C-terminal domain"/>
    <property type="match status" value="1"/>
</dbReference>
<proteinExistence type="evidence at transcript level"/>
<dbReference type="RefSeq" id="XP_007904853.1">
    <property type="nucleotide sequence ID" value="XM_007906662.2"/>
</dbReference>
<evidence type="ECO:0000256" key="10">
    <source>
        <dbReference type="SAM" id="Phobius"/>
    </source>
</evidence>
<accession>V9KS02</accession>
<keyword evidence="10" id="KW-1133">Transmembrane helix</keyword>
<evidence type="ECO:0000313" key="14">
    <source>
        <dbReference type="Proteomes" id="UP000314986"/>
    </source>
</evidence>
<evidence type="ECO:0000256" key="8">
    <source>
        <dbReference type="ARBA" id="ARBA00035713"/>
    </source>
</evidence>
<dbReference type="CTD" id="550"/>
<reference evidence="14" key="2">
    <citation type="journal article" date="2007" name="PLoS Biol.">
        <title>Survey sequencing and comparative analysis of the elephant shark (Callorhinchus milii) genome.</title>
        <authorList>
            <person name="Venkatesh B."/>
            <person name="Kirkness E.F."/>
            <person name="Loh Y.H."/>
            <person name="Halpern A.L."/>
            <person name="Lee A.P."/>
            <person name="Johnson J."/>
            <person name="Dandona N."/>
            <person name="Viswanathan L.D."/>
            <person name="Tay A."/>
            <person name="Venter J.C."/>
            <person name="Strausberg R.L."/>
            <person name="Brenner S."/>
        </authorList>
    </citation>
    <scope>NUCLEOTIDE SEQUENCE [LARGE SCALE GENOMIC DNA]</scope>
</reference>
<dbReference type="SMART" id="SM00563">
    <property type="entry name" value="PlsC"/>
    <property type="match status" value="1"/>
</dbReference>
<evidence type="ECO:0000256" key="4">
    <source>
        <dbReference type="ARBA" id="ARBA00022824"/>
    </source>
</evidence>
<dbReference type="AlphaFoldDB" id="V9KS02"/>
<dbReference type="FunFam" id="1.10.8.10:FF:000049">
    <property type="entry name" value="ancient ubiquitous protein 1 isoform X2"/>
    <property type="match status" value="1"/>
</dbReference>
<evidence type="ECO:0000256" key="2">
    <source>
        <dbReference type="ARBA" id="ARBA00004502"/>
    </source>
</evidence>
<evidence type="ECO:0000256" key="9">
    <source>
        <dbReference type="SAM" id="MobiDB-lite"/>
    </source>
</evidence>
<comment type="similarity">
    <text evidence="6">Belongs to the AUP1 family.</text>
</comment>
<name>V9KS02_CALMI</name>
<keyword evidence="10" id="KW-0812">Transmembrane</keyword>
<keyword evidence="5 10" id="KW-0472">Membrane</keyword>
<feature type="compositionally biased region" description="Low complexity" evidence="9">
    <location>
        <begin position="348"/>
        <end position="369"/>
    </location>
</feature>
<keyword evidence="14" id="KW-1185">Reference proteome</keyword>
<keyword evidence="4" id="KW-0256">Endoplasmic reticulum</keyword>
<evidence type="ECO:0000256" key="1">
    <source>
        <dbReference type="ARBA" id="ARBA00004406"/>
    </source>
</evidence>
<dbReference type="PROSITE" id="PS51140">
    <property type="entry name" value="CUE"/>
    <property type="match status" value="1"/>
</dbReference>
<dbReference type="SUPFAM" id="SSF69593">
    <property type="entry name" value="Glycerol-3-phosphate (1)-acyltransferase"/>
    <property type="match status" value="1"/>
</dbReference>
<dbReference type="PANTHER" id="PTHR15486:SF96">
    <property type="entry name" value="LIPID DROPLET-REGULATING VLDL ASSEMBLY FACTOR AUP1"/>
    <property type="match status" value="1"/>
</dbReference>
<feature type="region of interest" description="Disordered" evidence="9">
    <location>
        <begin position="339"/>
        <end position="401"/>
    </location>
</feature>
<dbReference type="SMART" id="SM00546">
    <property type="entry name" value="CUE"/>
    <property type="match status" value="1"/>
</dbReference>
<dbReference type="Pfam" id="PF02845">
    <property type="entry name" value="CUE"/>
    <property type="match status" value="1"/>
</dbReference>
<dbReference type="CDD" id="cd14420">
    <property type="entry name" value="CUE_AUP1"/>
    <property type="match status" value="1"/>
</dbReference>
<comment type="subcellular location">
    <subcellularLocation>
        <location evidence="1">Endoplasmic reticulum membrane</location>
        <topology evidence="1">Peripheral membrane protein</topology>
    </subcellularLocation>
    <subcellularLocation>
        <location evidence="2">Lipid droplet</location>
    </subcellularLocation>
</comment>
<evidence type="ECO:0000256" key="3">
    <source>
        <dbReference type="ARBA" id="ARBA00022677"/>
    </source>
</evidence>
<dbReference type="GeneTree" id="ENSGT00390000016110"/>
<evidence type="ECO:0000259" key="11">
    <source>
        <dbReference type="PROSITE" id="PS51140"/>
    </source>
</evidence>
<dbReference type="Ensembl" id="ENSCMIT00000028878.1">
    <property type="protein sequence ID" value="ENSCMIP00000028427.1"/>
    <property type="gene ID" value="ENSCMIG00000012355.1"/>
</dbReference>
<gene>
    <name evidence="13" type="primary">aup1</name>
</gene>
<dbReference type="STRING" id="7868.ENSCMIP00000028427"/>